<organism evidence="2 3">
    <name type="scientific">Psilocybe cf. subviscida</name>
    <dbReference type="NCBI Taxonomy" id="2480587"/>
    <lineage>
        <taxon>Eukaryota</taxon>
        <taxon>Fungi</taxon>
        <taxon>Dikarya</taxon>
        <taxon>Basidiomycota</taxon>
        <taxon>Agaricomycotina</taxon>
        <taxon>Agaricomycetes</taxon>
        <taxon>Agaricomycetidae</taxon>
        <taxon>Agaricales</taxon>
        <taxon>Agaricineae</taxon>
        <taxon>Strophariaceae</taxon>
        <taxon>Psilocybe</taxon>
    </lineage>
</organism>
<dbReference type="SUPFAM" id="SSF53474">
    <property type="entry name" value="alpha/beta-Hydrolases"/>
    <property type="match status" value="1"/>
</dbReference>
<dbReference type="InterPro" id="IPR002925">
    <property type="entry name" value="Dienelactn_hydro"/>
</dbReference>
<dbReference type="Pfam" id="PF01738">
    <property type="entry name" value="DLH"/>
    <property type="match status" value="1"/>
</dbReference>
<dbReference type="OrthoDB" id="10019231at2759"/>
<reference evidence="2 3" key="1">
    <citation type="journal article" date="2020" name="ISME J.">
        <title>Uncovering the hidden diversity of litter-decomposition mechanisms in mushroom-forming fungi.</title>
        <authorList>
            <person name="Floudas D."/>
            <person name="Bentzer J."/>
            <person name="Ahren D."/>
            <person name="Johansson T."/>
            <person name="Persson P."/>
            <person name="Tunlid A."/>
        </authorList>
    </citation>
    <scope>NUCLEOTIDE SEQUENCE [LARGE SCALE GENOMIC DNA]</scope>
    <source>
        <strain evidence="2 3">CBS 101986</strain>
    </source>
</reference>
<dbReference type="PANTHER" id="PTHR17630">
    <property type="entry name" value="DIENELACTONE HYDROLASE"/>
    <property type="match status" value="1"/>
</dbReference>
<dbReference type="Proteomes" id="UP000567179">
    <property type="component" value="Unassembled WGS sequence"/>
</dbReference>
<name>A0A8H5EWJ2_9AGAR</name>
<dbReference type="Gene3D" id="3.40.50.1820">
    <property type="entry name" value="alpha/beta hydrolase"/>
    <property type="match status" value="1"/>
</dbReference>
<keyword evidence="3" id="KW-1185">Reference proteome</keyword>
<evidence type="ECO:0000259" key="1">
    <source>
        <dbReference type="Pfam" id="PF01738"/>
    </source>
</evidence>
<feature type="domain" description="Dienelactone hydrolase" evidence="1">
    <location>
        <begin position="28"/>
        <end position="264"/>
    </location>
</feature>
<dbReference type="GO" id="GO:0016787">
    <property type="term" value="F:hydrolase activity"/>
    <property type="evidence" value="ECO:0007669"/>
    <property type="project" value="InterPro"/>
</dbReference>
<evidence type="ECO:0000313" key="2">
    <source>
        <dbReference type="EMBL" id="KAF5314907.1"/>
    </source>
</evidence>
<evidence type="ECO:0000313" key="3">
    <source>
        <dbReference type="Proteomes" id="UP000567179"/>
    </source>
</evidence>
<proteinExistence type="predicted"/>
<protein>
    <recommendedName>
        <fullName evidence="1">Dienelactone hydrolase domain-containing protein</fullName>
    </recommendedName>
</protein>
<dbReference type="InterPro" id="IPR029058">
    <property type="entry name" value="AB_hydrolase_fold"/>
</dbReference>
<comment type="caution">
    <text evidence="2">The sequence shown here is derived from an EMBL/GenBank/DDBJ whole genome shotgun (WGS) entry which is preliminary data.</text>
</comment>
<accession>A0A8H5EWJ2</accession>
<dbReference type="EMBL" id="JAACJJ010000043">
    <property type="protein sequence ID" value="KAF5314907.1"/>
    <property type="molecule type" value="Genomic_DNA"/>
</dbReference>
<gene>
    <name evidence="2" type="ORF">D9619_007512</name>
</gene>
<dbReference type="AlphaFoldDB" id="A0A8H5EWJ2"/>
<dbReference type="PANTHER" id="PTHR17630:SF44">
    <property type="entry name" value="PROTEIN AIM2"/>
    <property type="match status" value="1"/>
</dbReference>
<sequence length="268" mass="29620">MTCPNCAEGFVLPGEPTGSIQPEYEGAYHAQAPTGESKQAVLLLTDGFGLDLKNCKILADRISSRLGCDVWVPDYFKGRPLVAASNLRAPDRAGVKFSVWDWIGFIVSTIPYIPAFISSRPAVVDKRVTEFIALVKEKKHYEKIGMVGYCYGGSTTARFAGKNVIDSAVICHPGGVSFAEVEAVRVPTSWVCAEDDLFWSSEKRMKTEAIFASRQEKGNAIDYEFKDYKGTAHGFAARPNLNLPEVKEAYEQAFEQTVHWFEKTLSAN</sequence>